<dbReference type="Pfam" id="PF00534">
    <property type="entry name" value="Glycos_transf_1"/>
    <property type="match status" value="1"/>
</dbReference>
<evidence type="ECO:0000259" key="3">
    <source>
        <dbReference type="Pfam" id="PF13439"/>
    </source>
</evidence>
<dbReference type="InterPro" id="IPR028098">
    <property type="entry name" value="Glyco_trans_4-like_N"/>
</dbReference>
<evidence type="ECO:0000256" key="1">
    <source>
        <dbReference type="ARBA" id="ARBA00022679"/>
    </source>
</evidence>
<keyword evidence="1" id="KW-0808">Transferase</keyword>
<dbReference type="CDD" id="cd03809">
    <property type="entry name" value="GT4_MtfB-like"/>
    <property type="match status" value="1"/>
</dbReference>
<proteinExistence type="predicted"/>
<evidence type="ECO:0000313" key="5">
    <source>
        <dbReference type="Proteomes" id="UP000286392"/>
    </source>
</evidence>
<evidence type="ECO:0000259" key="2">
    <source>
        <dbReference type="Pfam" id="PF00534"/>
    </source>
</evidence>
<dbReference type="Gene3D" id="3.40.50.2000">
    <property type="entry name" value="Glycogen Phosphorylase B"/>
    <property type="match status" value="2"/>
</dbReference>
<dbReference type="AlphaFoldDB" id="A0AB73Z6X3"/>
<dbReference type="GO" id="GO:0009103">
    <property type="term" value="P:lipopolysaccharide biosynthetic process"/>
    <property type="evidence" value="ECO:0007669"/>
    <property type="project" value="TreeGrafter"/>
</dbReference>
<dbReference type="PANTHER" id="PTHR46401">
    <property type="entry name" value="GLYCOSYLTRANSFERASE WBBK-RELATED"/>
    <property type="match status" value="1"/>
</dbReference>
<sequence>MKVLFDSQIFDIQKFGGASRCFCELIKSFPSDIIAQISIMINCNIHLRNECLCFKAWGGNTGLVSQLGILLYKVMHKLFPCVVEDIHSLNMKKSIEYLERGDFDVFHATFCDTYFLPYLKGKPFVITVHDLIPELFPNYFAKDDIQIITRKTLVDKASAIVAVSEQTKRDLIQLYDVPEHKITVVYHAGPPKEIVTSVSLVKGPYFLYMGMRRDYKNFDQLVIDFSRFVHSHPQVKLICTGYPFSLQEQELFVKYKVVENIFHLNANDIQVKNLYANAIGFIYPSLYEGFGIPILEAFAYGCPVLLNNKSCFPEIASYAGIFFSSDAHSSNITEKLEEMYNLSNEKRKELINKGYKRLSEFSWEKSAKKLSEVYTSII</sequence>
<reference evidence="4 5" key="1">
    <citation type="submission" date="2018-08" db="EMBL/GenBank/DDBJ databases">
        <title>A genome reference for cultivated species of the human gut microbiota.</title>
        <authorList>
            <person name="Zou Y."/>
            <person name="Xue W."/>
            <person name="Luo G."/>
        </authorList>
    </citation>
    <scope>NUCLEOTIDE SEQUENCE [LARGE SCALE GENOMIC DNA]</scope>
    <source>
        <strain evidence="4 5">AF39-8AT</strain>
    </source>
</reference>
<dbReference type="Proteomes" id="UP000286392">
    <property type="component" value="Unassembled WGS sequence"/>
</dbReference>
<dbReference type="InterPro" id="IPR001296">
    <property type="entry name" value="Glyco_trans_1"/>
</dbReference>
<organism evidence="4 5">
    <name type="scientific">Phocaeicola vulgatus</name>
    <name type="common">Bacteroides vulgatus</name>
    <dbReference type="NCBI Taxonomy" id="821"/>
    <lineage>
        <taxon>Bacteria</taxon>
        <taxon>Pseudomonadati</taxon>
        <taxon>Bacteroidota</taxon>
        <taxon>Bacteroidia</taxon>
        <taxon>Bacteroidales</taxon>
        <taxon>Bacteroidaceae</taxon>
        <taxon>Phocaeicola</taxon>
    </lineage>
</organism>
<dbReference type="RefSeq" id="WP_117795308.1">
    <property type="nucleotide sequence ID" value="NZ_JADMQA010000040.1"/>
</dbReference>
<dbReference type="PANTHER" id="PTHR46401:SF2">
    <property type="entry name" value="GLYCOSYLTRANSFERASE WBBK-RELATED"/>
    <property type="match status" value="1"/>
</dbReference>
<gene>
    <name evidence="4" type="ORF">DW043_21100</name>
</gene>
<protein>
    <submittedName>
        <fullName evidence="4">Glycosyltransferase family 1 protein</fullName>
    </submittedName>
</protein>
<dbReference type="EMBL" id="QROB01000053">
    <property type="protein sequence ID" value="RHK82326.1"/>
    <property type="molecule type" value="Genomic_DNA"/>
</dbReference>
<dbReference type="Pfam" id="PF13439">
    <property type="entry name" value="Glyco_transf_4"/>
    <property type="match status" value="1"/>
</dbReference>
<dbReference type="GO" id="GO:0016757">
    <property type="term" value="F:glycosyltransferase activity"/>
    <property type="evidence" value="ECO:0007669"/>
    <property type="project" value="InterPro"/>
</dbReference>
<comment type="caution">
    <text evidence="4">The sequence shown here is derived from an EMBL/GenBank/DDBJ whole genome shotgun (WGS) entry which is preliminary data.</text>
</comment>
<name>A0AB73Z6X3_PHOVU</name>
<accession>A0AB73Z6X3</accession>
<dbReference type="SUPFAM" id="SSF53756">
    <property type="entry name" value="UDP-Glycosyltransferase/glycogen phosphorylase"/>
    <property type="match status" value="1"/>
</dbReference>
<feature type="domain" description="Glycosyl transferase family 1" evidence="2">
    <location>
        <begin position="202"/>
        <end position="357"/>
    </location>
</feature>
<evidence type="ECO:0000313" key="4">
    <source>
        <dbReference type="EMBL" id="RHK82326.1"/>
    </source>
</evidence>
<feature type="domain" description="Glycosyltransferase subfamily 4-like N-terminal" evidence="3">
    <location>
        <begin position="92"/>
        <end position="187"/>
    </location>
</feature>